<feature type="non-terminal residue" evidence="2">
    <location>
        <position position="1"/>
    </location>
</feature>
<protein>
    <submittedName>
        <fullName evidence="2">Uncharacterized protein</fullName>
    </submittedName>
</protein>
<accession>A0AAE0UPF2</accession>
<gene>
    <name evidence="2" type="ORF">QTP70_023161</name>
</gene>
<feature type="region of interest" description="Disordered" evidence="1">
    <location>
        <begin position="165"/>
        <end position="184"/>
    </location>
</feature>
<comment type="caution">
    <text evidence="2">The sequence shown here is derived from an EMBL/GenBank/DDBJ whole genome shotgun (WGS) entry which is preliminary data.</text>
</comment>
<feature type="region of interest" description="Disordered" evidence="1">
    <location>
        <begin position="1"/>
        <end position="63"/>
    </location>
</feature>
<evidence type="ECO:0000313" key="2">
    <source>
        <dbReference type="EMBL" id="KAK3512703.1"/>
    </source>
</evidence>
<feature type="compositionally biased region" description="Basic and acidic residues" evidence="1">
    <location>
        <begin position="17"/>
        <end position="30"/>
    </location>
</feature>
<proteinExistence type="predicted"/>
<feature type="compositionally biased region" description="Polar residues" evidence="1">
    <location>
        <begin position="42"/>
        <end position="56"/>
    </location>
</feature>
<reference evidence="2" key="1">
    <citation type="submission" date="2023-06" db="EMBL/GenBank/DDBJ databases">
        <title>Male Hemibagrus guttatus genome.</title>
        <authorList>
            <person name="Bian C."/>
        </authorList>
    </citation>
    <scope>NUCLEOTIDE SEQUENCE</scope>
    <source>
        <strain evidence="2">Male_cb2023</strain>
        <tissue evidence="2">Muscle</tissue>
    </source>
</reference>
<keyword evidence="3" id="KW-1185">Reference proteome</keyword>
<name>A0AAE0UPF2_9TELE</name>
<dbReference type="Proteomes" id="UP001274896">
    <property type="component" value="Unassembled WGS sequence"/>
</dbReference>
<dbReference type="EMBL" id="JAUCMX010000023">
    <property type="protein sequence ID" value="KAK3512703.1"/>
    <property type="molecule type" value="Genomic_DNA"/>
</dbReference>
<organism evidence="2 3">
    <name type="scientific">Hemibagrus guttatus</name>
    <dbReference type="NCBI Taxonomy" id="175788"/>
    <lineage>
        <taxon>Eukaryota</taxon>
        <taxon>Metazoa</taxon>
        <taxon>Chordata</taxon>
        <taxon>Craniata</taxon>
        <taxon>Vertebrata</taxon>
        <taxon>Euteleostomi</taxon>
        <taxon>Actinopterygii</taxon>
        <taxon>Neopterygii</taxon>
        <taxon>Teleostei</taxon>
        <taxon>Ostariophysi</taxon>
        <taxon>Siluriformes</taxon>
        <taxon>Bagridae</taxon>
        <taxon>Hemibagrus</taxon>
    </lineage>
</organism>
<evidence type="ECO:0000313" key="3">
    <source>
        <dbReference type="Proteomes" id="UP001274896"/>
    </source>
</evidence>
<sequence>NHCQPPHLRSGGSGRGVNHETPPHGRDPCKSGDGIHLPRRFVQQSEAGETPESSSARFPPQSARDLDQPALLKSFPFLPRLSVRIRVMISSTESSHTFTFVFWGFFGAHGNLVCLVQSGLVEVVSAVFPESSGGETLARCFRTCSDWSGFSWFWLFCRFQDQPTMRPPPPESTSLLKEITEHKQ</sequence>
<dbReference type="AlphaFoldDB" id="A0AAE0UPF2"/>
<evidence type="ECO:0000256" key="1">
    <source>
        <dbReference type="SAM" id="MobiDB-lite"/>
    </source>
</evidence>